<evidence type="ECO:0000256" key="1">
    <source>
        <dbReference type="SAM" id="Phobius"/>
    </source>
</evidence>
<comment type="caution">
    <text evidence="2">The sequence shown here is derived from an EMBL/GenBank/DDBJ whole genome shotgun (WGS) entry which is preliminary data.</text>
</comment>
<name>A0A8H3GI38_9AGAM</name>
<keyword evidence="1" id="KW-0472">Membrane</keyword>
<keyword evidence="1" id="KW-0812">Transmembrane</keyword>
<dbReference type="EMBL" id="CAJMWS010000548">
    <property type="protein sequence ID" value="CAE6450731.1"/>
    <property type="molecule type" value="Genomic_DNA"/>
</dbReference>
<keyword evidence="1" id="KW-1133">Transmembrane helix</keyword>
<evidence type="ECO:0000313" key="2">
    <source>
        <dbReference type="EMBL" id="CAE6450731.1"/>
    </source>
</evidence>
<gene>
    <name evidence="2" type="ORF">RDB_LOCUS145378</name>
</gene>
<feature type="transmembrane region" description="Helical" evidence="1">
    <location>
        <begin position="54"/>
        <end position="76"/>
    </location>
</feature>
<organism evidence="2 3">
    <name type="scientific">Rhizoctonia solani</name>
    <dbReference type="NCBI Taxonomy" id="456999"/>
    <lineage>
        <taxon>Eukaryota</taxon>
        <taxon>Fungi</taxon>
        <taxon>Dikarya</taxon>
        <taxon>Basidiomycota</taxon>
        <taxon>Agaricomycotina</taxon>
        <taxon>Agaricomycetes</taxon>
        <taxon>Cantharellales</taxon>
        <taxon>Ceratobasidiaceae</taxon>
        <taxon>Rhizoctonia</taxon>
    </lineage>
</organism>
<proteinExistence type="predicted"/>
<dbReference type="Proteomes" id="UP000663846">
    <property type="component" value="Unassembled WGS sequence"/>
</dbReference>
<accession>A0A8H3GI38</accession>
<evidence type="ECO:0000313" key="3">
    <source>
        <dbReference type="Proteomes" id="UP000663846"/>
    </source>
</evidence>
<protein>
    <submittedName>
        <fullName evidence="2">Uncharacterized protein</fullName>
    </submittedName>
</protein>
<dbReference type="AlphaFoldDB" id="A0A8H3GI38"/>
<reference evidence="2" key="1">
    <citation type="submission" date="2021-01" db="EMBL/GenBank/DDBJ databases">
        <authorList>
            <person name="Kaushik A."/>
        </authorList>
    </citation>
    <scope>NUCLEOTIDE SEQUENCE</scope>
    <source>
        <strain evidence="2">AG1-1C</strain>
    </source>
</reference>
<feature type="non-terminal residue" evidence="2">
    <location>
        <position position="1"/>
    </location>
</feature>
<sequence>DAALAAVSSEGVRAAHESGRLDQCSYKWIALFKTVFRLSSSNPPVHPSSTIAEAYAVALAGIFLVFSTTVTLRVAFTRERFAVGFKYVLLVPDLNSSRPFDDSEYNPESIPYSGFEDAIFSTFDCDSQPDYCSDLNTKLEAKIGQTRPSVLHFVESNSEIPNF</sequence>